<organism evidence="1 2">
    <name type="scientific">Halobacteriovorax vibrionivorans</name>
    <dbReference type="NCBI Taxonomy" id="2152716"/>
    <lineage>
        <taxon>Bacteria</taxon>
        <taxon>Pseudomonadati</taxon>
        <taxon>Bdellovibrionota</taxon>
        <taxon>Bacteriovoracia</taxon>
        <taxon>Bacteriovoracales</taxon>
        <taxon>Halobacteriovoraceae</taxon>
        <taxon>Halobacteriovorax</taxon>
    </lineage>
</organism>
<gene>
    <name evidence="1" type="ORF">DAY19_13815</name>
</gene>
<dbReference type="RefSeq" id="WP_115363470.1">
    <property type="nucleotide sequence ID" value="NZ_QDKL01000003.1"/>
</dbReference>
<evidence type="ECO:0000313" key="2">
    <source>
        <dbReference type="Proteomes" id="UP000443582"/>
    </source>
</evidence>
<reference evidence="2" key="1">
    <citation type="journal article" date="2019" name="Int. J. Syst. Evol. Microbiol.">
        <title>Halobacteriovorax valvorus sp. nov., a novel prokaryotic predator isolated from coastal seawater of China.</title>
        <authorList>
            <person name="Chen M.-X."/>
        </authorList>
    </citation>
    <scope>NUCLEOTIDE SEQUENCE [LARGE SCALE GENOMIC DNA]</scope>
    <source>
        <strain evidence="2">BL9</strain>
    </source>
</reference>
<protein>
    <submittedName>
        <fullName evidence="1">Uncharacterized protein</fullName>
    </submittedName>
</protein>
<proteinExistence type="predicted"/>
<comment type="caution">
    <text evidence="1">The sequence shown here is derived from an EMBL/GenBank/DDBJ whole genome shotgun (WGS) entry which is preliminary data.</text>
</comment>
<accession>A0ABY0IDL5</accession>
<evidence type="ECO:0000313" key="1">
    <source>
        <dbReference type="EMBL" id="RZF21051.1"/>
    </source>
</evidence>
<sequence length="79" mass="9266">MKQYDYPKEFYVTLQNNDNLLGQIEVNRTNKGFNAEIAIVYKETKKIFKYVDQVFGAEDETEACDIGMMKLSRFLKSIK</sequence>
<dbReference type="Proteomes" id="UP000443582">
    <property type="component" value="Unassembled WGS sequence"/>
</dbReference>
<dbReference type="EMBL" id="QDKL01000003">
    <property type="protein sequence ID" value="RZF21051.1"/>
    <property type="molecule type" value="Genomic_DNA"/>
</dbReference>
<name>A0ABY0IDL5_9BACT</name>
<keyword evidence="2" id="KW-1185">Reference proteome</keyword>